<name>A0A0A0F2F2_9GAMM</name>
<feature type="compositionally biased region" description="Basic and acidic residues" evidence="1">
    <location>
        <begin position="26"/>
        <end position="44"/>
    </location>
</feature>
<evidence type="ECO:0000313" key="3">
    <source>
        <dbReference type="Proteomes" id="UP000029989"/>
    </source>
</evidence>
<feature type="region of interest" description="Disordered" evidence="1">
    <location>
        <begin position="22"/>
        <end position="61"/>
    </location>
</feature>
<keyword evidence="3" id="KW-1185">Reference proteome</keyword>
<accession>A0A0A0F2F2</accession>
<gene>
    <name evidence="2" type="ORF">N799_12320</name>
</gene>
<dbReference type="AlphaFoldDB" id="A0A0A0F2F2"/>
<evidence type="ECO:0000313" key="2">
    <source>
        <dbReference type="EMBL" id="KGM56984.1"/>
    </source>
</evidence>
<organism evidence="2 3">
    <name type="scientific">Lysobacter arseniciresistens ZS79</name>
    <dbReference type="NCBI Taxonomy" id="913325"/>
    <lineage>
        <taxon>Bacteria</taxon>
        <taxon>Pseudomonadati</taxon>
        <taxon>Pseudomonadota</taxon>
        <taxon>Gammaproteobacteria</taxon>
        <taxon>Lysobacterales</taxon>
        <taxon>Lysobacteraceae</taxon>
        <taxon>Novilysobacter</taxon>
    </lineage>
</organism>
<sequence>MARGDPQGCAAGLSGTHRARFIHNTRTSEDDWHGFKGGDQRETGPDDAAAQGGERPPGRHS</sequence>
<protein>
    <submittedName>
        <fullName evidence="2">Uncharacterized protein</fullName>
    </submittedName>
</protein>
<proteinExistence type="predicted"/>
<reference evidence="2 3" key="1">
    <citation type="journal article" date="2015" name="Stand. Genomic Sci.">
        <title>Genomic information of the arsenic-resistant bacterium Lysobacter arseniciresistens type strain ZS79(T) and comparison of Lysobacter draft genomes.</title>
        <authorList>
            <person name="Liu L."/>
            <person name="Zhang S."/>
            <person name="Luo M."/>
            <person name="Wang G."/>
        </authorList>
    </citation>
    <scope>NUCLEOTIDE SEQUENCE [LARGE SCALE GENOMIC DNA]</scope>
    <source>
        <strain evidence="2 3">ZS79</strain>
    </source>
</reference>
<dbReference type="EMBL" id="AVPT01000006">
    <property type="protein sequence ID" value="KGM56984.1"/>
    <property type="molecule type" value="Genomic_DNA"/>
</dbReference>
<comment type="caution">
    <text evidence="2">The sequence shown here is derived from an EMBL/GenBank/DDBJ whole genome shotgun (WGS) entry which is preliminary data.</text>
</comment>
<dbReference type="Proteomes" id="UP000029989">
    <property type="component" value="Unassembled WGS sequence"/>
</dbReference>
<evidence type="ECO:0000256" key="1">
    <source>
        <dbReference type="SAM" id="MobiDB-lite"/>
    </source>
</evidence>
<dbReference type="STRING" id="913325.N799_12320"/>